<organism evidence="3 4">
    <name type="scientific">Lasiosphaeris hirsuta</name>
    <dbReference type="NCBI Taxonomy" id="260670"/>
    <lineage>
        <taxon>Eukaryota</taxon>
        <taxon>Fungi</taxon>
        <taxon>Dikarya</taxon>
        <taxon>Ascomycota</taxon>
        <taxon>Pezizomycotina</taxon>
        <taxon>Sordariomycetes</taxon>
        <taxon>Sordariomycetidae</taxon>
        <taxon>Sordariales</taxon>
        <taxon>Lasiosphaeriaceae</taxon>
        <taxon>Lasiosphaeris</taxon>
    </lineage>
</organism>
<feature type="coiled-coil region" evidence="1">
    <location>
        <begin position="53"/>
        <end position="91"/>
    </location>
</feature>
<dbReference type="PANTHER" id="PTHR43939">
    <property type="entry name" value="COILED-COIL DOMAIN-CONTAINING PROTEIN 158"/>
    <property type="match status" value="1"/>
</dbReference>
<accession>A0AA40DZJ0</accession>
<evidence type="ECO:0000313" key="3">
    <source>
        <dbReference type="EMBL" id="KAK0719392.1"/>
    </source>
</evidence>
<feature type="coiled-coil region" evidence="1">
    <location>
        <begin position="128"/>
        <end position="294"/>
    </location>
</feature>
<feature type="compositionally biased region" description="Low complexity" evidence="2">
    <location>
        <begin position="919"/>
        <end position="931"/>
    </location>
</feature>
<feature type="coiled-coil region" evidence="1">
    <location>
        <begin position="329"/>
        <end position="479"/>
    </location>
</feature>
<feature type="region of interest" description="Disordered" evidence="2">
    <location>
        <begin position="870"/>
        <end position="931"/>
    </location>
</feature>
<evidence type="ECO:0000313" key="4">
    <source>
        <dbReference type="Proteomes" id="UP001172102"/>
    </source>
</evidence>
<evidence type="ECO:0000256" key="1">
    <source>
        <dbReference type="SAM" id="Coils"/>
    </source>
</evidence>
<name>A0AA40DZJ0_9PEZI</name>
<feature type="compositionally biased region" description="Basic residues" evidence="2">
    <location>
        <begin position="878"/>
        <end position="891"/>
    </location>
</feature>
<evidence type="ECO:0000256" key="2">
    <source>
        <dbReference type="SAM" id="MobiDB-lite"/>
    </source>
</evidence>
<protein>
    <submittedName>
        <fullName evidence="3">Uncharacterized protein</fullName>
    </submittedName>
</protein>
<dbReference type="Gene3D" id="1.20.5.730">
    <property type="entry name" value="Single helix bin"/>
    <property type="match status" value="1"/>
</dbReference>
<comment type="caution">
    <text evidence="3">The sequence shown here is derived from an EMBL/GenBank/DDBJ whole genome shotgun (WGS) entry which is preliminary data.</text>
</comment>
<dbReference type="AlphaFoldDB" id="A0AA40DZJ0"/>
<reference evidence="3" key="1">
    <citation type="submission" date="2023-06" db="EMBL/GenBank/DDBJ databases">
        <title>Genome-scale phylogeny and comparative genomics of the fungal order Sordariales.</title>
        <authorList>
            <consortium name="Lawrence Berkeley National Laboratory"/>
            <person name="Hensen N."/>
            <person name="Bonometti L."/>
            <person name="Westerberg I."/>
            <person name="Brannstrom I.O."/>
            <person name="Guillou S."/>
            <person name="Cros-Aarteil S."/>
            <person name="Calhoun S."/>
            <person name="Haridas S."/>
            <person name="Kuo A."/>
            <person name="Mondo S."/>
            <person name="Pangilinan J."/>
            <person name="Riley R."/>
            <person name="Labutti K."/>
            <person name="Andreopoulos B."/>
            <person name="Lipzen A."/>
            <person name="Chen C."/>
            <person name="Yanf M."/>
            <person name="Daum C."/>
            <person name="Ng V."/>
            <person name="Clum A."/>
            <person name="Steindorff A."/>
            <person name="Ohm R."/>
            <person name="Martin F."/>
            <person name="Silar P."/>
            <person name="Natvig D."/>
            <person name="Lalanne C."/>
            <person name="Gautier V."/>
            <person name="Ament-Velasquez S.L."/>
            <person name="Kruys A."/>
            <person name="Hutchinson M.I."/>
            <person name="Powell A.J."/>
            <person name="Barry K."/>
            <person name="Miller A.N."/>
            <person name="Grigoriev I.V."/>
            <person name="Debuchy R."/>
            <person name="Gladieux P."/>
            <person name="Thoren M.H."/>
            <person name="Johannesson H."/>
        </authorList>
    </citation>
    <scope>NUCLEOTIDE SEQUENCE</scope>
    <source>
        <strain evidence="3">SMH4607-1</strain>
    </source>
</reference>
<feature type="region of interest" description="Disordered" evidence="2">
    <location>
        <begin position="803"/>
        <end position="828"/>
    </location>
</feature>
<proteinExistence type="predicted"/>
<dbReference type="Proteomes" id="UP001172102">
    <property type="component" value="Unassembled WGS sequence"/>
</dbReference>
<keyword evidence="4" id="KW-1185">Reference proteome</keyword>
<gene>
    <name evidence="3" type="ORF">B0H67DRAFT_642752</name>
</gene>
<feature type="compositionally biased region" description="Basic and acidic residues" evidence="2">
    <location>
        <begin position="810"/>
        <end position="824"/>
    </location>
</feature>
<dbReference type="PANTHER" id="PTHR43939:SF114">
    <property type="entry name" value="ASTERLESS"/>
    <property type="match status" value="1"/>
</dbReference>
<dbReference type="EMBL" id="JAUKUA010000003">
    <property type="protein sequence ID" value="KAK0719392.1"/>
    <property type="molecule type" value="Genomic_DNA"/>
</dbReference>
<sequence length="931" mass="102318">MGSHADADPTHAVDGLVRAIRDLTSDPNYKLVADVFSEFLFLKDHNHRLSMSHRETMEEYRKFRNELEATKEKLEREKKDLEGTVQDRIQETIQLSASKAALEADLKDTRTSLEHEKKSASEAAEAAAKHATQLADTAAKELAELKAEKEARLAELQLSKDTELSELQHAKVTELAALQLAKETELAELQADKEEKLAALQKAKDTELAELQAEKETQLAELQQAKDTELEELRAAKETAIAELQLSKDTELATLQTAKDTELADLQAEKEAKLAELQQSKETELADLQAAKETAIADLTATKDGEIADLTAKKDGEIADLTAAKDGEIADLQAAKAAVEEEKKKAEEDAAAAAEVAAQEIASLSEAKTGLETDKANNEAEIATLKDNVASLEEVKAGLEEVKTNNEAEIARLEENIATLEQQKKEVEEALEKANAEIESLNGTVAQKNTEIESLQESLRAAEEQISSLQQTVEDKNGEIDDLHGKLTAEGERADKAIAHGNDLQSKLDDTEHTLQVTSGRLQDLEQYRIPLHSENEDVYVTVLDKIWTNIVTLVEGTFRPDIDDQILADPSCWSNLRNSPYLKHATQLQIPLPQSNTPAAKGMRISAVLAVLSRALHRHLFRPVYLLDDEDENLVKFLRILEDEDPSREAHMRATLLSMMPERQMELGARRVKTVVREVSWLVQHLLSALQFEAFCSGLEQACRLACEQWMRIQMATMKIEPYFGPPYDDFDWQVLELPEFTEAAMRDEDNMTMTDTMTMTAGPTSANGDDTMGDGPLETVEADMPSGGSVSGDADAFHDTASQGHGTLDGHDNGLHGSHMDGSDEGAEDEIEPEEILLVVWPSMCSVEDGGFVSITQGLVISKEQARPALEEVRTRSRLVPRPGSRRARTMSMPAHSRNGSPQRRGPSFLANAQSVAGDAPGDGAPEDG</sequence>
<keyword evidence="1" id="KW-0175">Coiled coil</keyword>